<accession>A0A7V8V4U8</accession>
<feature type="region of interest" description="Disordered" evidence="1">
    <location>
        <begin position="482"/>
        <end position="515"/>
    </location>
</feature>
<dbReference type="NCBIfam" id="TIGR02165">
    <property type="entry name" value="cas5_6_GSU0054"/>
    <property type="match status" value="1"/>
</dbReference>
<dbReference type="EMBL" id="JABRWO010000005">
    <property type="protein sequence ID" value="MBA2114993.1"/>
    <property type="molecule type" value="Genomic_DNA"/>
</dbReference>
<dbReference type="InterPro" id="IPR019089">
    <property type="entry name" value="Cas_GSU0054"/>
</dbReference>
<organism evidence="2 3">
    <name type="scientific">Bremerella alba</name>
    <dbReference type="NCBI Taxonomy" id="980252"/>
    <lineage>
        <taxon>Bacteria</taxon>
        <taxon>Pseudomonadati</taxon>
        <taxon>Planctomycetota</taxon>
        <taxon>Planctomycetia</taxon>
        <taxon>Pirellulales</taxon>
        <taxon>Pirellulaceae</taxon>
        <taxon>Bremerella</taxon>
    </lineage>
</organism>
<dbReference type="Pfam" id="PF09609">
    <property type="entry name" value="Cas_GSU0054"/>
    <property type="match status" value="2"/>
</dbReference>
<gene>
    <name evidence="2" type="ORF">HOV93_21650</name>
</gene>
<dbReference type="AlphaFoldDB" id="A0A7V8V4U8"/>
<evidence type="ECO:0008006" key="4">
    <source>
        <dbReference type="Google" id="ProtNLM"/>
    </source>
</evidence>
<name>A0A7V8V4U8_9BACT</name>
<reference evidence="2 3" key="1">
    <citation type="submission" date="2020-05" db="EMBL/GenBank/DDBJ databases">
        <title>Bremerella alba sp. nov., a novel planctomycete isolated from the surface of the macroalga Fucus spiralis.</title>
        <authorList>
            <person name="Godinho O."/>
            <person name="Botelho R."/>
            <person name="Albuquerque L."/>
            <person name="Wiegand S."/>
            <person name="Da Costa M.S."/>
            <person name="Lobo-Da-Cunha A."/>
            <person name="Jogler C."/>
            <person name="Lage O.M."/>
        </authorList>
    </citation>
    <scope>NUCLEOTIDE SEQUENCE [LARGE SCALE GENOMIC DNA]</scope>
    <source>
        <strain evidence="2 3">FF15</strain>
    </source>
</reference>
<dbReference type="RefSeq" id="WP_207396453.1">
    <property type="nucleotide sequence ID" value="NZ_JABRWO010000005.1"/>
</dbReference>
<evidence type="ECO:0000313" key="3">
    <source>
        <dbReference type="Proteomes" id="UP000551616"/>
    </source>
</evidence>
<dbReference type="Proteomes" id="UP000551616">
    <property type="component" value="Unassembled WGS sequence"/>
</dbReference>
<evidence type="ECO:0000313" key="2">
    <source>
        <dbReference type="EMBL" id="MBA2114993.1"/>
    </source>
</evidence>
<comment type="caution">
    <text evidence="2">The sequence shown here is derived from an EMBL/GenBank/DDBJ whole genome shotgun (WGS) entry which is preliminary data.</text>
</comment>
<proteinExistence type="predicted"/>
<keyword evidence="3" id="KW-1185">Reference proteome</keyword>
<evidence type="ECO:0000256" key="1">
    <source>
        <dbReference type="SAM" id="MobiDB-lite"/>
    </source>
</evidence>
<protein>
    <recommendedName>
        <fullName evidence="4">Type I-U CRISPR-associated protein Cas5/Cas6</fullName>
    </recommendedName>
</protein>
<sequence>MMASLTIEIDYLTGRCVAASVANRDQPEWPPHPGRLFMALAAACFERGEDPEEVAALEWLEKQGVPNMRASAASVRSLTKCYVPVNDKMTVNKAVLQSTPGLTRSKQERSYPTVIPDATSVYYVWPNVTESEPYLSALQQVCGETIRVGHSSSLVRAWAYLGEPKRHGDDSANSIAYISWKPTDELAQQQARVADIGELSRLRRACGVDRIERFVELQSKIDGAKGKEKKAAQQEFEADFRQPYKTSLRPPEPTPPVLGTWQGYRRSDAESETVAVGEHYDSTLTILSKLDGRNLGLSDCLALTQRLRETVLNRLKNPIPEWVSGHQPDGSPTQFPHLAFVPLPYVGSQHADGHLLGLALVLPNRISPRERGKVLSPLLFKEGNRIPVELLLGRLGEWTLDLEARPAPPLALQNETWTRASRDWASVTPVVLDRFPKQSRSEDRAAWEAEVARTIAAACKHAGLPRPVNVFIDKTSVHQGVPRAVQKTRKVRGAASRESSPLGDGFPIMPTRAGKPARPQVHVHLQFEQPVRGPVLIGAGRYFGYGFCKPLSTRNKR</sequence>